<accession>A0A5B8CT33</accession>
<feature type="transmembrane region" description="Helical" evidence="11">
    <location>
        <begin position="33"/>
        <end position="54"/>
    </location>
</feature>
<evidence type="ECO:0000256" key="9">
    <source>
        <dbReference type="ARBA" id="ARBA00022989"/>
    </source>
</evidence>
<keyword evidence="6" id="KW-0997">Cell inner membrane</keyword>
<keyword evidence="13" id="KW-1185">Reference proteome</keyword>
<organism evidence="12 13">
    <name type="scientific">Methylophilus medardicus</name>
    <dbReference type="NCBI Taxonomy" id="2588534"/>
    <lineage>
        <taxon>Bacteria</taxon>
        <taxon>Pseudomonadati</taxon>
        <taxon>Pseudomonadota</taxon>
        <taxon>Betaproteobacteria</taxon>
        <taxon>Nitrosomonadales</taxon>
        <taxon>Methylophilaceae</taxon>
        <taxon>Methylophilus</taxon>
    </lineage>
</organism>
<comment type="subcellular location">
    <subcellularLocation>
        <location evidence="2">Cell inner membrane</location>
        <topology evidence="2">Multi-pass membrane protein</topology>
    </subcellularLocation>
</comment>
<dbReference type="AlphaFoldDB" id="A0A5B8CT33"/>
<evidence type="ECO:0000256" key="4">
    <source>
        <dbReference type="ARBA" id="ARBA00022448"/>
    </source>
</evidence>
<evidence type="ECO:0000313" key="13">
    <source>
        <dbReference type="Proteomes" id="UP000311008"/>
    </source>
</evidence>
<comment type="function">
    <text evidence="1">Intake of glucose and galactose.</text>
</comment>
<dbReference type="InterPro" id="IPR011701">
    <property type="entry name" value="MFS"/>
</dbReference>
<keyword evidence="8 11" id="KW-0812">Transmembrane</keyword>
<keyword evidence="7" id="KW-0762">Sugar transport</keyword>
<dbReference type="Proteomes" id="UP000311008">
    <property type="component" value="Chromosome"/>
</dbReference>
<feature type="transmembrane region" description="Helical" evidence="11">
    <location>
        <begin position="212"/>
        <end position="237"/>
    </location>
</feature>
<evidence type="ECO:0000256" key="5">
    <source>
        <dbReference type="ARBA" id="ARBA00022475"/>
    </source>
</evidence>
<evidence type="ECO:0000256" key="6">
    <source>
        <dbReference type="ARBA" id="ARBA00022519"/>
    </source>
</evidence>
<feature type="transmembrane region" description="Helical" evidence="11">
    <location>
        <begin position="249"/>
        <end position="267"/>
    </location>
</feature>
<dbReference type="KEGG" id="mmec:FIU01_07865"/>
<feature type="transmembrane region" description="Helical" evidence="11">
    <location>
        <begin position="172"/>
        <end position="191"/>
    </location>
</feature>
<dbReference type="Pfam" id="PF07690">
    <property type="entry name" value="MFS_1"/>
    <property type="match status" value="1"/>
</dbReference>
<keyword evidence="10 11" id="KW-0472">Membrane</keyword>
<keyword evidence="9 11" id="KW-1133">Transmembrane helix</keyword>
<name>A0A5B8CT33_9PROT</name>
<reference evidence="13" key="1">
    <citation type="journal article" date="2019" name="ISME J.">
        <title>Evolution in action: habitat transition from sediment to the pelagial leads to genome streamlining in Methylophilaceae.</title>
        <authorList>
            <person name="Salcher M."/>
            <person name="Schaefle D."/>
            <person name="Kaspar M."/>
            <person name="Neuenschwander S.M."/>
            <person name="Ghai R."/>
        </authorList>
    </citation>
    <scope>NUCLEOTIDE SEQUENCE [LARGE SCALE GENOMIC DNA]</scope>
    <source>
        <strain evidence="13">MMS-M-51</strain>
    </source>
</reference>
<evidence type="ECO:0000256" key="10">
    <source>
        <dbReference type="ARBA" id="ARBA00023136"/>
    </source>
</evidence>
<dbReference type="EMBL" id="CP040946">
    <property type="protein sequence ID" value="QDC44447.1"/>
    <property type="molecule type" value="Genomic_DNA"/>
</dbReference>
<evidence type="ECO:0000256" key="3">
    <source>
        <dbReference type="ARBA" id="ARBA00009120"/>
    </source>
</evidence>
<evidence type="ECO:0000256" key="2">
    <source>
        <dbReference type="ARBA" id="ARBA00004429"/>
    </source>
</evidence>
<dbReference type="Gene3D" id="1.20.1250.20">
    <property type="entry name" value="MFS general substrate transporter like domains"/>
    <property type="match status" value="2"/>
</dbReference>
<keyword evidence="4" id="KW-0813">Transport</keyword>
<dbReference type="OrthoDB" id="9795150at2"/>
<dbReference type="GO" id="GO:1904659">
    <property type="term" value="P:D-glucose transmembrane transport"/>
    <property type="evidence" value="ECO:0007669"/>
    <property type="project" value="InterPro"/>
</dbReference>
<feature type="transmembrane region" description="Helical" evidence="11">
    <location>
        <begin position="138"/>
        <end position="160"/>
    </location>
</feature>
<feature type="transmembrane region" description="Helical" evidence="11">
    <location>
        <begin position="279"/>
        <end position="297"/>
    </location>
</feature>
<gene>
    <name evidence="12" type="ORF">FIU01_07865</name>
</gene>
<proteinExistence type="inferred from homology"/>
<feature type="transmembrane region" description="Helical" evidence="11">
    <location>
        <begin position="95"/>
        <end position="117"/>
    </location>
</feature>
<dbReference type="PANTHER" id="PTHR43702">
    <property type="entry name" value="L-FUCOSE-PROTON SYMPORTER"/>
    <property type="match status" value="1"/>
</dbReference>
<evidence type="ECO:0000256" key="8">
    <source>
        <dbReference type="ARBA" id="ARBA00022692"/>
    </source>
</evidence>
<dbReference type="InterPro" id="IPR005964">
    <property type="entry name" value="Glc/Gal_transptr_bac"/>
</dbReference>
<feature type="transmembrane region" description="Helical" evidence="11">
    <location>
        <begin position="337"/>
        <end position="357"/>
    </location>
</feature>
<dbReference type="GO" id="GO:0005886">
    <property type="term" value="C:plasma membrane"/>
    <property type="evidence" value="ECO:0007669"/>
    <property type="project" value="UniProtKB-SubCell"/>
</dbReference>
<dbReference type="InterPro" id="IPR036259">
    <property type="entry name" value="MFS_trans_sf"/>
</dbReference>
<dbReference type="PANTHER" id="PTHR43702:SF3">
    <property type="entry name" value="PROTEIN TSGA"/>
    <property type="match status" value="1"/>
</dbReference>
<feature type="transmembrane region" description="Helical" evidence="11">
    <location>
        <begin position="363"/>
        <end position="382"/>
    </location>
</feature>
<sequence>MYKKAMTSLTILFFMMGLITCLNDILVPYLKAVFSLSYSQAALVQFCFFAAYGLTSIPFSQLIEKVGYQTGMVIGFSLAAVGCLLFYPAVALHMYALFLAALFVLASGIVLLQVAANPCVSVIGPPATASSRLTMAQAFNSLGTFIAPFFGAYFILSALVNVNQAEGVVYPYLGIAAVLIVIAFVLSRIQLSGLEQPDHHDKPWRQVLQQRGLLLGMIGIFCYVGAEVAIGSFLVNYIKELTQMPEAKAASFVALYWGAAMVGRFVGIFSLNTFSPARVLAAHATIAIIFIAISMNASGMLAVFSMLAVGLCNSIMFPTIFTLAIKGLASGQEKRGSGLLATAIVGGAVIPLLTGLIADRFDLHHAFILPIVCYAYIVWFAATRRDHVAIVRTHP</sequence>
<comment type="similarity">
    <text evidence="3">Belongs to the major facilitator superfamily. FHS transporter (TC 2.A.1.7) family.</text>
</comment>
<dbReference type="SUPFAM" id="SSF103473">
    <property type="entry name" value="MFS general substrate transporter"/>
    <property type="match status" value="1"/>
</dbReference>
<dbReference type="NCBIfam" id="TIGR01272">
    <property type="entry name" value="gluP"/>
    <property type="match status" value="1"/>
</dbReference>
<dbReference type="InterPro" id="IPR050375">
    <property type="entry name" value="MFS_TsgA-like"/>
</dbReference>
<feature type="transmembrane region" description="Helical" evidence="11">
    <location>
        <begin position="303"/>
        <end position="325"/>
    </location>
</feature>
<evidence type="ECO:0000256" key="1">
    <source>
        <dbReference type="ARBA" id="ARBA00003321"/>
    </source>
</evidence>
<evidence type="ECO:0000313" key="12">
    <source>
        <dbReference type="EMBL" id="QDC44447.1"/>
    </source>
</evidence>
<protein>
    <submittedName>
        <fullName evidence="12">Sugar MFS transporter</fullName>
    </submittedName>
</protein>
<keyword evidence="5" id="KW-1003">Cell membrane</keyword>
<feature type="transmembrane region" description="Helical" evidence="11">
    <location>
        <begin position="66"/>
        <end position="89"/>
    </location>
</feature>
<dbReference type="GO" id="GO:0005354">
    <property type="term" value="F:galactose transmembrane transporter activity"/>
    <property type="evidence" value="ECO:0007669"/>
    <property type="project" value="InterPro"/>
</dbReference>
<dbReference type="CDD" id="cd17394">
    <property type="entry name" value="MFS_FucP_like"/>
    <property type="match status" value="1"/>
</dbReference>
<evidence type="ECO:0000256" key="11">
    <source>
        <dbReference type="SAM" id="Phobius"/>
    </source>
</evidence>
<evidence type="ECO:0000256" key="7">
    <source>
        <dbReference type="ARBA" id="ARBA00022597"/>
    </source>
</evidence>
<dbReference type="GO" id="GO:0055056">
    <property type="term" value="F:D-glucose transmembrane transporter activity"/>
    <property type="evidence" value="ECO:0007669"/>
    <property type="project" value="InterPro"/>
</dbReference>